<sequence length="135" mass="14929">MTSHNDSALELYGVGAQLGPILGRTVADAATTAARDVPDARPAERRLEAERRRTCRQASRALDRMLVDETAYSPDGARVRRVLDTAERDQEFYRLAGAWLADINRALSYADPDEIRARVDAMAAALRRTQSRSVA</sequence>
<reference evidence="2" key="2">
    <citation type="submission" date="2020-09" db="EMBL/GenBank/DDBJ databases">
        <authorList>
            <person name="Sun Q."/>
            <person name="Zhou Y."/>
        </authorList>
    </citation>
    <scope>NUCLEOTIDE SEQUENCE</scope>
    <source>
        <strain evidence="2">CGMCC 4.3508</strain>
    </source>
</reference>
<comment type="caution">
    <text evidence="2">The sequence shown here is derived from an EMBL/GenBank/DDBJ whole genome shotgun (WGS) entry which is preliminary data.</text>
</comment>
<reference evidence="2" key="1">
    <citation type="journal article" date="2014" name="Int. J. Syst. Evol. Microbiol.">
        <title>Complete genome sequence of Corynebacterium casei LMG S-19264T (=DSM 44701T), isolated from a smear-ripened cheese.</title>
        <authorList>
            <consortium name="US DOE Joint Genome Institute (JGI-PGF)"/>
            <person name="Walter F."/>
            <person name="Albersmeier A."/>
            <person name="Kalinowski J."/>
            <person name="Ruckert C."/>
        </authorList>
    </citation>
    <scope>NUCLEOTIDE SEQUENCE</scope>
    <source>
        <strain evidence="2">CGMCC 4.3508</strain>
    </source>
</reference>
<feature type="region of interest" description="Disordered" evidence="1">
    <location>
        <begin position="31"/>
        <end position="52"/>
    </location>
</feature>
<evidence type="ECO:0000256" key="1">
    <source>
        <dbReference type="SAM" id="MobiDB-lite"/>
    </source>
</evidence>
<evidence type="ECO:0000313" key="2">
    <source>
        <dbReference type="EMBL" id="GGL09712.1"/>
    </source>
</evidence>
<name>A0A917VSC1_9NOCA</name>
<evidence type="ECO:0000313" key="3">
    <source>
        <dbReference type="Proteomes" id="UP000638263"/>
    </source>
</evidence>
<dbReference type="Proteomes" id="UP000638263">
    <property type="component" value="Unassembled WGS sequence"/>
</dbReference>
<organism evidence="2 3">
    <name type="scientific">Nocardia jinanensis</name>
    <dbReference type="NCBI Taxonomy" id="382504"/>
    <lineage>
        <taxon>Bacteria</taxon>
        <taxon>Bacillati</taxon>
        <taxon>Actinomycetota</taxon>
        <taxon>Actinomycetes</taxon>
        <taxon>Mycobacteriales</taxon>
        <taxon>Nocardiaceae</taxon>
        <taxon>Nocardia</taxon>
    </lineage>
</organism>
<proteinExistence type="predicted"/>
<dbReference type="EMBL" id="BMMH01000004">
    <property type="protein sequence ID" value="GGL09712.1"/>
    <property type="molecule type" value="Genomic_DNA"/>
</dbReference>
<feature type="compositionally biased region" description="Basic and acidic residues" evidence="1">
    <location>
        <begin position="36"/>
        <end position="52"/>
    </location>
</feature>
<accession>A0A917VSC1</accession>
<protein>
    <submittedName>
        <fullName evidence="2">Uncharacterized protein</fullName>
    </submittedName>
</protein>
<keyword evidence="3" id="KW-1185">Reference proteome</keyword>
<gene>
    <name evidence="2" type="ORF">GCM10011588_25140</name>
</gene>
<dbReference type="AlphaFoldDB" id="A0A917VSC1"/>
<dbReference type="RefSeq" id="WP_058854345.1">
    <property type="nucleotide sequence ID" value="NZ_BMMH01000004.1"/>
</dbReference>